<dbReference type="Pfam" id="PF13743">
    <property type="entry name" value="Thioredoxin_5"/>
    <property type="match status" value="1"/>
</dbReference>
<name>A0A1W1DKE2_9ZZZZ</name>
<dbReference type="Gene3D" id="3.40.30.10">
    <property type="entry name" value="Glutaredoxin"/>
    <property type="match status" value="1"/>
</dbReference>
<dbReference type="AlphaFoldDB" id="A0A1W1DKE2"/>
<accession>A0A1W1DKE2</accession>
<organism evidence="1">
    <name type="scientific">hydrothermal vent metagenome</name>
    <dbReference type="NCBI Taxonomy" id="652676"/>
    <lineage>
        <taxon>unclassified sequences</taxon>
        <taxon>metagenomes</taxon>
        <taxon>ecological metagenomes</taxon>
    </lineage>
</organism>
<proteinExistence type="predicted"/>
<gene>
    <name evidence="1" type="ORF">MNB_SUP05-6-131</name>
</gene>
<dbReference type="SUPFAM" id="SSF52833">
    <property type="entry name" value="Thioredoxin-like"/>
    <property type="match status" value="1"/>
</dbReference>
<dbReference type="InterPro" id="IPR036249">
    <property type="entry name" value="Thioredoxin-like_sf"/>
</dbReference>
<dbReference type="EMBL" id="FPHV01000114">
    <property type="protein sequence ID" value="SFV81898.1"/>
    <property type="molecule type" value="Genomic_DNA"/>
</dbReference>
<reference evidence="1" key="1">
    <citation type="submission" date="2016-10" db="EMBL/GenBank/DDBJ databases">
        <authorList>
            <person name="de Groot N.N."/>
        </authorList>
    </citation>
    <scope>NUCLEOTIDE SEQUENCE</scope>
</reference>
<sequence length="108" mass="12046">MIAVKNQNSDLEQTMVKLIQQAYYLEAKNPSEDDVLISLAKTLDLDIKQFTQDLNSESTQQLLSDDIALMQSLGVSSFPSLVLQTTNGIKSITIDYNNPKLILNQIIT</sequence>
<protein>
    <submittedName>
        <fullName evidence="1">Thioredoxin</fullName>
    </submittedName>
</protein>
<evidence type="ECO:0000313" key="1">
    <source>
        <dbReference type="EMBL" id="SFV81898.1"/>
    </source>
</evidence>